<dbReference type="InterPro" id="IPR051906">
    <property type="entry name" value="TolC-like"/>
</dbReference>
<dbReference type="InterPro" id="IPR003423">
    <property type="entry name" value="OMP_efflux"/>
</dbReference>
<evidence type="ECO:0000256" key="8">
    <source>
        <dbReference type="SAM" id="SignalP"/>
    </source>
</evidence>
<dbReference type="PANTHER" id="PTHR30026:SF20">
    <property type="entry name" value="OUTER MEMBRANE PROTEIN TOLC"/>
    <property type="match status" value="1"/>
</dbReference>
<dbReference type="Proteomes" id="UP000183656">
    <property type="component" value="Unassembled WGS sequence"/>
</dbReference>
<protein>
    <submittedName>
        <fullName evidence="9">Outer membrane protein</fullName>
    </submittedName>
</protein>
<keyword evidence="3" id="KW-0813">Transport</keyword>
<keyword evidence="6" id="KW-0472">Membrane</keyword>
<evidence type="ECO:0000313" key="9">
    <source>
        <dbReference type="EMBL" id="SFU54450.1"/>
    </source>
</evidence>
<keyword evidence="7" id="KW-0998">Cell outer membrane</keyword>
<dbReference type="EMBL" id="FPBX01000008">
    <property type="protein sequence ID" value="SFU54450.1"/>
    <property type="molecule type" value="Genomic_DNA"/>
</dbReference>
<dbReference type="GO" id="GO:0015562">
    <property type="term" value="F:efflux transmembrane transporter activity"/>
    <property type="evidence" value="ECO:0007669"/>
    <property type="project" value="InterPro"/>
</dbReference>
<sequence>MRAHLRPLALACVLAALPGLAAATDLLQAWQAAQQHDRTLAVARAAHAAAQPQRDQAAALWRPGVALTAAAGVANGETQMHGAQFSAPGMGPTNGANVATSITGGTATRWQLQASQPLYNPQRRAQQEQLRLQADMADLQWQAQQQQAMLRTAQRYLDVAVAQEALRVIDQQHAAVQKAAEEAQERYRVGSAPITDTHEASARLAALRASQVAAQVDLDVKRRLLADATGLPTATLQARLPAAPASELLSTALALEAWQQQAEDGNPGIRLQTLAAEAARAEARKHSLGAAPSVDLVAQAGQERLHGSGAYGTAQNKNLSAMVGVQLTVPLYTGGWRSAKEEESLRLQDKAEAETLSTREQVAQQVQAAWLGLRMGAQRVHALEQAQVASRARLDATQTGHEVGDRTLLDLLNAQNDDAATALALAQARSALLIDHLRLALLAGQLDEARLRAVNQALAPAQ</sequence>
<dbReference type="Pfam" id="PF02321">
    <property type="entry name" value="OEP"/>
    <property type="match status" value="2"/>
</dbReference>
<name>A0A1I7H1B1_9BURK</name>
<proteinExistence type="inferred from homology"/>
<feature type="signal peptide" evidence="8">
    <location>
        <begin position="1"/>
        <end position="23"/>
    </location>
</feature>
<evidence type="ECO:0000256" key="3">
    <source>
        <dbReference type="ARBA" id="ARBA00022448"/>
    </source>
</evidence>
<comment type="subcellular location">
    <subcellularLocation>
        <location evidence="1">Cell outer membrane</location>
    </subcellularLocation>
</comment>
<evidence type="ECO:0000313" key="10">
    <source>
        <dbReference type="Proteomes" id="UP000183656"/>
    </source>
</evidence>
<evidence type="ECO:0000256" key="2">
    <source>
        <dbReference type="ARBA" id="ARBA00007613"/>
    </source>
</evidence>
<evidence type="ECO:0000256" key="1">
    <source>
        <dbReference type="ARBA" id="ARBA00004442"/>
    </source>
</evidence>
<dbReference type="PANTHER" id="PTHR30026">
    <property type="entry name" value="OUTER MEMBRANE PROTEIN TOLC"/>
    <property type="match status" value="1"/>
</dbReference>
<comment type="similarity">
    <text evidence="2">Belongs to the outer membrane factor (OMF) (TC 1.B.17) family.</text>
</comment>
<reference evidence="9 10" key="1">
    <citation type="submission" date="2016-10" db="EMBL/GenBank/DDBJ databases">
        <authorList>
            <person name="de Groot N.N."/>
        </authorList>
    </citation>
    <scope>NUCLEOTIDE SEQUENCE [LARGE SCALE GENOMIC DNA]</scope>
    <source>
        <strain evidence="9 10">R-24608</strain>
    </source>
</reference>
<keyword evidence="10" id="KW-1185">Reference proteome</keyword>
<keyword evidence="4" id="KW-1134">Transmembrane beta strand</keyword>
<gene>
    <name evidence="9" type="ORF">SAMN04489707_10088</name>
</gene>
<keyword evidence="8" id="KW-0732">Signal</keyword>
<dbReference type="GO" id="GO:1990281">
    <property type="term" value="C:efflux pump complex"/>
    <property type="evidence" value="ECO:0007669"/>
    <property type="project" value="TreeGrafter"/>
</dbReference>
<evidence type="ECO:0000256" key="5">
    <source>
        <dbReference type="ARBA" id="ARBA00022692"/>
    </source>
</evidence>
<dbReference type="GO" id="GO:0015288">
    <property type="term" value="F:porin activity"/>
    <property type="evidence" value="ECO:0007669"/>
    <property type="project" value="TreeGrafter"/>
</dbReference>
<dbReference type="STRING" id="343013.SAMN04489707_10088"/>
<evidence type="ECO:0000256" key="7">
    <source>
        <dbReference type="ARBA" id="ARBA00023237"/>
    </source>
</evidence>
<dbReference type="Gene3D" id="1.20.1600.10">
    <property type="entry name" value="Outer membrane efflux proteins (OEP)"/>
    <property type="match status" value="1"/>
</dbReference>
<dbReference type="AlphaFoldDB" id="A0A1I7H1B1"/>
<evidence type="ECO:0000256" key="4">
    <source>
        <dbReference type="ARBA" id="ARBA00022452"/>
    </source>
</evidence>
<dbReference type="RefSeq" id="WP_054256048.1">
    <property type="nucleotide sequence ID" value="NZ_CYIG01000012.1"/>
</dbReference>
<keyword evidence="5" id="KW-0812">Transmembrane</keyword>
<feature type="chain" id="PRO_5010253427" evidence="8">
    <location>
        <begin position="24"/>
        <end position="462"/>
    </location>
</feature>
<accession>A0A1I7H1B1</accession>
<dbReference type="SUPFAM" id="SSF56954">
    <property type="entry name" value="Outer membrane efflux proteins (OEP)"/>
    <property type="match status" value="1"/>
</dbReference>
<organism evidence="9 10">
    <name type="scientific">Paenacidovorax caeni</name>
    <dbReference type="NCBI Taxonomy" id="343013"/>
    <lineage>
        <taxon>Bacteria</taxon>
        <taxon>Pseudomonadati</taxon>
        <taxon>Pseudomonadota</taxon>
        <taxon>Betaproteobacteria</taxon>
        <taxon>Burkholderiales</taxon>
        <taxon>Comamonadaceae</taxon>
        <taxon>Paenacidovorax</taxon>
    </lineage>
</organism>
<dbReference type="GO" id="GO:0009279">
    <property type="term" value="C:cell outer membrane"/>
    <property type="evidence" value="ECO:0007669"/>
    <property type="project" value="UniProtKB-SubCell"/>
</dbReference>
<evidence type="ECO:0000256" key="6">
    <source>
        <dbReference type="ARBA" id="ARBA00023136"/>
    </source>
</evidence>
<dbReference type="OrthoDB" id="9813458at2"/>